<feature type="domain" description="Zn(2)-C6 fungal-type" evidence="3">
    <location>
        <begin position="48"/>
        <end position="74"/>
    </location>
</feature>
<gene>
    <name evidence="4" type="ORF">BKA67DRAFT_679617</name>
</gene>
<feature type="region of interest" description="Disordered" evidence="2">
    <location>
        <begin position="24"/>
        <end position="46"/>
    </location>
</feature>
<organism evidence="4 5">
    <name type="scientific">Truncatella angustata</name>
    <dbReference type="NCBI Taxonomy" id="152316"/>
    <lineage>
        <taxon>Eukaryota</taxon>
        <taxon>Fungi</taxon>
        <taxon>Dikarya</taxon>
        <taxon>Ascomycota</taxon>
        <taxon>Pezizomycotina</taxon>
        <taxon>Sordariomycetes</taxon>
        <taxon>Xylariomycetidae</taxon>
        <taxon>Amphisphaeriales</taxon>
        <taxon>Sporocadaceae</taxon>
        <taxon>Truncatella</taxon>
    </lineage>
</organism>
<evidence type="ECO:0000313" key="5">
    <source>
        <dbReference type="Proteomes" id="UP000758603"/>
    </source>
</evidence>
<reference evidence="4" key="1">
    <citation type="journal article" date="2021" name="Nat. Commun.">
        <title>Genetic determinants of endophytism in the Arabidopsis root mycobiome.</title>
        <authorList>
            <person name="Mesny F."/>
            <person name="Miyauchi S."/>
            <person name="Thiergart T."/>
            <person name="Pickel B."/>
            <person name="Atanasova L."/>
            <person name="Karlsson M."/>
            <person name="Huettel B."/>
            <person name="Barry K.W."/>
            <person name="Haridas S."/>
            <person name="Chen C."/>
            <person name="Bauer D."/>
            <person name="Andreopoulos W."/>
            <person name="Pangilinan J."/>
            <person name="LaButti K."/>
            <person name="Riley R."/>
            <person name="Lipzen A."/>
            <person name="Clum A."/>
            <person name="Drula E."/>
            <person name="Henrissat B."/>
            <person name="Kohler A."/>
            <person name="Grigoriev I.V."/>
            <person name="Martin F.M."/>
            <person name="Hacquard S."/>
        </authorList>
    </citation>
    <scope>NUCLEOTIDE SEQUENCE</scope>
    <source>
        <strain evidence="4">MPI-SDFR-AT-0073</strain>
    </source>
</reference>
<comment type="caution">
    <text evidence="4">The sequence shown here is derived from an EMBL/GenBank/DDBJ whole genome shotgun (WGS) entry which is preliminary data.</text>
</comment>
<dbReference type="RefSeq" id="XP_045957952.1">
    <property type="nucleotide sequence ID" value="XM_046108878.1"/>
</dbReference>
<feature type="compositionally biased region" description="Polar residues" evidence="2">
    <location>
        <begin position="27"/>
        <end position="46"/>
    </location>
</feature>
<dbReference type="PANTHER" id="PTHR47655">
    <property type="entry name" value="QUINIC ACID UTILIZATION ACTIVATOR"/>
    <property type="match status" value="1"/>
</dbReference>
<feature type="non-terminal residue" evidence="4">
    <location>
        <position position="1"/>
    </location>
</feature>
<dbReference type="InterPro" id="IPR001138">
    <property type="entry name" value="Zn2Cys6_DnaBD"/>
</dbReference>
<accession>A0A9P8UKJ4</accession>
<dbReference type="GO" id="GO:0000981">
    <property type="term" value="F:DNA-binding transcription factor activity, RNA polymerase II-specific"/>
    <property type="evidence" value="ECO:0007669"/>
    <property type="project" value="InterPro"/>
</dbReference>
<protein>
    <recommendedName>
        <fullName evidence="3">Zn(2)-C6 fungal-type domain-containing protein</fullName>
    </recommendedName>
</protein>
<dbReference type="OrthoDB" id="4151048at2759"/>
<dbReference type="SUPFAM" id="SSF57701">
    <property type="entry name" value="Zn2/Cys6 DNA-binding domain"/>
    <property type="match status" value="1"/>
</dbReference>
<dbReference type="InterPro" id="IPR036864">
    <property type="entry name" value="Zn2-C6_fun-type_DNA-bd_sf"/>
</dbReference>
<dbReference type="Gene3D" id="4.10.240.10">
    <property type="entry name" value="Zn(2)-C6 fungal-type DNA-binding domain"/>
    <property type="match status" value="1"/>
</dbReference>
<dbReference type="PROSITE" id="PS50048">
    <property type="entry name" value="ZN2_CY6_FUNGAL_2"/>
    <property type="match status" value="1"/>
</dbReference>
<evidence type="ECO:0000259" key="3">
    <source>
        <dbReference type="PROSITE" id="PS50048"/>
    </source>
</evidence>
<dbReference type="GeneID" id="70137769"/>
<keyword evidence="1" id="KW-0539">Nucleus</keyword>
<dbReference type="Proteomes" id="UP000758603">
    <property type="component" value="Unassembled WGS sequence"/>
</dbReference>
<name>A0A9P8UKJ4_9PEZI</name>
<evidence type="ECO:0000256" key="2">
    <source>
        <dbReference type="SAM" id="MobiDB-lite"/>
    </source>
</evidence>
<keyword evidence="5" id="KW-1185">Reference proteome</keyword>
<sequence>MEDSTKVTTSARKVQLRTKSAKLVYRSSKQASQTSHSPVHNHGSLSPQCRQRKIKCDGKFPCRRCKDDGLVCTAGTRKKTECKQLPRGYAEMLEHNQLTLIATVHKLYDMVRNGQQWELDEPELNDRGQPIIHNIAALLGCIRPDADAAADLLSLTVLPEQEGDSSELAAEPEVHQLESHMTTVISETDATCNLIERASSPELGQSDSEQDYRKIMMSGQNMQTLSLQNFTSYNSFDTNTIFTDPDASTMFPVQSTYNPTLLPSGDIVRPASVDGVSPQFMQQMGHEHGRFSAQLYPSRIRVLHDQVSNLELPQSEVMLGFGGQVTYSGY</sequence>
<dbReference type="Pfam" id="PF00172">
    <property type="entry name" value="Zn_clus"/>
    <property type="match status" value="1"/>
</dbReference>
<proteinExistence type="predicted"/>
<dbReference type="GO" id="GO:0008270">
    <property type="term" value="F:zinc ion binding"/>
    <property type="evidence" value="ECO:0007669"/>
    <property type="project" value="InterPro"/>
</dbReference>
<evidence type="ECO:0000313" key="4">
    <source>
        <dbReference type="EMBL" id="KAH6653675.1"/>
    </source>
</evidence>
<evidence type="ECO:0000256" key="1">
    <source>
        <dbReference type="ARBA" id="ARBA00023242"/>
    </source>
</evidence>
<dbReference type="CDD" id="cd00067">
    <property type="entry name" value="GAL4"/>
    <property type="match status" value="1"/>
</dbReference>
<dbReference type="AlphaFoldDB" id="A0A9P8UKJ4"/>
<dbReference type="PANTHER" id="PTHR47655:SF3">
    <property type="entry name" value="ZN(II)2CYS6 TRANSCRIPTION FACTOR (EUROFUNG)"/>
    <property type="match status" value="1"/>
</dbReference>
<dbReference type="InterPro" id="IPR052783">
    <property type="entry name" value="Metabolic/Drug-Res_Regulator"/>
</dbReference>
<dbReference type="EMBL" id="JAGPXC010000005">
    <property type="protein sequence ID" value="KAH6653675.1"/>
    <property type="molecule type" value="Genomic_DNA"/>
</dbReference>